<comment type="caution">
    <text evidence="3">The sequence shown here is derived from an EMBL/GenBank/DDBJ whole genome shotgun (WGS) entry which is preliminary data.</text>
</comment>
<feature type="domain" description="Reverse transcriptase/retrotransposon-derived protein RNase H-like" evidence="2">
    <location>
        <begin position="3"/>
        <end position="68"/>
    </location>
</feature>
<organism evidence="3 4">
    <name type="scientific">Vitis vinifera</name>
    <name type="common">Grape</name>
    <dbReference type="NCBI Taxonomy" id="29760"/>
    <lineage>
        <taxon>Eukaryota</taxon>
        <taxon>Viridiplantae</taxon>
        <taxon>Streptophyta</taxon>
        <taxon>Embryophyta</taxon>
        <taxon>Tracheophyta</taxon>
        <taxon>Spermatophyta</taxon>
        <taxon>Magnoliopsida</taxon>
        <taxon>eudicotyledons</taxon>
        <taxon>Gunneridae</taxon>
        <taxon>Pentapetalae</taxon>
        <taxon>rosids</taxon>
        <taxon>Vitales</taxon>
        <taxon>Vitaceae</taxon>
        <taxon>Viteae</taxon>
        <taxon>Vitis</taxon>
    </lineage>
</organism>
<name>A0A438JSQ8_VITVI</name>
<evidence type="ECO:0000259" key="2">
    <source>
        <dbReference type="Pfam" id="PF17919"/>
    </source>
</evidence>
<dbReference type="AlphaFoldDB" id="A0A438JSQ8"/>
<reference evidence="3 4" key="1">
    <citation type="journal article" date="2018" name="PLoS Genet.">
        <title>Population sequencing reveals clonal diversity and ancestral inbreeding in the grapevine cultivar Chardonnay.</title>
        <authorList>
            <person name="Roach M.J."/>
            <person name="Johnson D.L."/>
            <person name="Bohlmann J."/>
            <person name="van Vuuren H.J."/>
            <person name="Jones S.J."/>
            <person name="Pretorius I.S."/>
            <person name="Schmidt S.A."/>
            <person name="Borneman A.R."/>
        </authorList>
    </citation>
    <scope>NUCLEOTIDE SEQUENCE [LARGE SCALE GENOMIC DNA]</scope>
    <source>
        <strain evidence="4">cv. Chardonnay</strain>
        <tissue evidence="3">Leaf</tissue>
    </source>
</reference>
<gene>
    <name evidence="3" type="primary">pol_1338</name>
    <name evidence="3" type="ORF">CK203_009345</name>
</gene>
<dbReference type="Proteomes" id="UP000288805">
    <property type="component" value="Unassembled WGS sequence"/>
</dbReference>
<dbReference type="Pfam" id="PF17919">
    <property type="entry name" value="RT_RNaseH_2"/>
    <property type="match status" value="1"/>
</dbReference>
<proteinExistence type="predicted"/>
<dbReference type="InterPro" id="IPR043502">
    <property type="entry name" value="DNA/RNA_pol_sf"/>
</dbReference>
<dbReference type="InterPro" id="IPR041577">
    <property type="entry name" value="RT_RNaseH_2"/>
</dbReference>
<evidence type="ECO:0000313" key="3">
    <source>
        <dbReference type="EMBL" id="RVX11969.1"/>
    </source>
</evidence>
<evidence type="ECO:0000313" key="4">
    <source>
        <dbReference type="Proteomes" id="UP000288805"/>
    </source>
</evidence>
<protein>
    <submittedName>
        <fullName evidence="3">Retrovirus-related Pol polyprotein from transposon 297</fullName>
    </submittedName>
</protein>
<accession>A0A438JSQ8</accession>
<dbReference type="PANTHER" id="PTHR37984:SF5">
    <property type="entry name" value="PROTEIN NYNRIN-LIKE"/>
    <property type="match status" value="1"/>
</dbReference>
<dbReference type="EMBL" id="QGNW01000029">
    <property type="protein sequence ID" value="RVX11969.1"/>
    <property type="molecule type" value="Genomic_DNA"/>
</dbReference>
<dbReference type="InterPro" id="IPR050951">
    <property type="entry name" value="Retrovirus_Pol_polyprotein"/>
</dbReference>
<keyword evidence="1" id="KW-0511">Multifunctional enzyme</keyword>
<evidence type="ECO:0000256" key="1">
    <source>
        <dbReference type="ARBA" id="ARBA00023268"/>
    </source>
</evidence>
<dbReference type="PANTHER" id="PTHR37984">
    <property type="entry name" value="PROTEIN CBG26694"/>
    <property type="match status" value="1"/>
</dbReference>
<dbReference type="SUPFAM" id="SSF56672">
    <property type="entry name" value="DNA/RNA polymerases"/>
    <property type="match status" value="1"/>
</dbReference>
<dbReference type="GO" id="GO:0003824">
    <property type="term" value="F:catalytic activity"/>
    <property type="evidence" value="ECO:0007669"/>
    <property type="project" value="UniProtKB-KW"/>
</dbReference>
<sequence>MLNPFILHLPDFEKVFEVAYDASHVGIGAVLSQEGHPVTFFSEKLNGAKKKYSTYDLEFNAVVQAIRH</sequence>